<dbReference type="GO" id="GO:0016491">
    <property type="term" value="F:oxidoreductase activity"/>
    <property type="evidence" value="ECO:0007669"/>
    <property type="project" value="InterPro"/>
</dbReference>
<dbReference type="STRING" id="1841610.A6X21_03925"/>
<dbReference type="Gene3D" id="3.40.30.10">
    <property type="entry name" value="Glutaredoxin"/>
    <property type="match status" value="1"/>
</dbReference>
<evidence type="ECO:0000313" key="3">
    <source>
        <dbReference type="Proteomes" id="UP000094828"/>
    </source>
</evidence>
<dbReference type="InterPro" id="IPR036249">
    <property type="entry name" value="Thioredoxin-like_sf"/>
</dbReference>
<evidence type="ECO:0000313" key="2">
    <source>
        <dbReference type="EMBL" id="ODA34813.1"/>
    </source>
</evidence>
<dbReference type="CDD" id="cd02969">
    <property type="entry name" value="PRX_like1"/>
    <property type="match status" value="1"/>
</dbReference>
<dbReference type="InterPro" id="IPR013740">
    <property type="entry name" value="Redoxin"/>
</dbReference>
<dbReference type="AlphaFoldDB" id="A0A1C3ENI2"/>
<sequence length="209" mass="23468">MRFHSITRNMIFIGLCLVWPALLAAGEFNTILNIGDQAPAWSQIPGADGKEHSLADLADRKAVVLVFTCLSCPTALDYEERIEKLRKDYAPRGVEVVAVCVNQVPQDRLEAITQRVQKKGYTFPYLYDETQKIAKDYGAIFTPEFYVLDGERKIAYMGAMDDKTEAESVEVKYVSAALDAILSGQPVPKAEVIARGCRIRYARERRESK</sequence>
<comment type="caution">
    <text evidence="2">The sequence shown here is derived from an EMBL/GenBank/DDBJ whole genome shotgun (WGS) entry which is preliminary data.</text>
</comment>
<dbReference type="EMBL" id="LYDR01000039">
    <property type="protein sequence ID" value="ODA34813.1"/>
    <property type="molecule type" value="Genomic_DNA"/>
</dbReference>
<evidence type="ECO:0000259" key="1">
    <source>
        <dbReference type="PROSITE" id="PS51352"/>
    </source>
</evidence>
<dbReference type="PANTHER" id="PTHR43640">
    <property type="entry name" value="OS07G0260300 PROTEIN"/>
    <property type="match status" value="1"/>
</dbReference>
<organism evidence="2 3">
    <name type="scientific">Planctopirus hydrillae</name>
    <dbReference type="NCBI Taxonomy" id="1841610"/>
    <lineage>
        <taxon>Bacteria</taxon>
        <taxon>Pseudomonadati</taxon>
        <taxon>Planctomycetota</taxon>
        <taxon>Planctomycetia</taxon>
        <taxon>Planctomycetales</taxon>
        <taxon>Planctomycetaceae</taxon>
        <taxon>Planctopirus</taxon>
    </lineage>
</organism>
<proteinExistence type="predicted"/>
<dbReference type="Proteomes" id="UP000094828">
    <property type="component" value="Unassembled WGS sequence"/>
</dbReference>
<dbReference type="PANTHER" id="PTHR43640:SF1">
    <property type="entry name" value="THIOREDOXIN-DEPENDENT PEROXIREDOXIN"/>
    <property type="match status" value="1"/>
</dbReference>
<reference evidence="2 3" key="1">
    <citation type="submission" date="2016-05" db="EMBL/GenBank/DDBJ databases">
        <title>Genomic and physiological characterization of Planctopirus sp. isolated from fresh water lake.</title>
        <authorList>
            <person name="Subhash Y."/>
            <person name="Ramana C."/>
        </authorList>
    </citation>
    <scope>NUCLEOTIDE SEQUENCE [LARGE SCALE GENOMIC DNA]</scope>
    <source>
        <strain evidence="2 3">JC280</strain>
    </source>
</reference>
<name>A0A1C3ENI2_9PLAN</name>
<dbReference type="InterPro" id="IPR047262">
    <property type="entry name" value="PRX-like1"/>
</dbReference>
<protein>
    <submittedName>
        <fullName evidence="2">Alkyl hydroperoxide reductase</fullName>
    </submittedName>
</protein>
<feature type="domain" description="Thioredoxin" evidence="1">
    <location>
        <begin position="32"/>
        <end position="183"/>
    </location>
</feature>
<accession>A0A1C3ENI2</accession>
<dbReference type="PROSITE" id="PS51352">
    <property type="entry name" value="THIOREDOXIN_2"/>
    <property type="match status" value="1"/>
</dbReference>
<dbReference type="InterPro" id="IPR013766">
    <property type="entry name" value="Thioredoxin_domain"/>
</dbReference>
<dbReference type="RefSeq" id="WP_068846286.1">
    <property type="nucleotide sequence ID" value="NZ_LYDR01000039.1"/>
</dbReference>
<keyword evidence="3" id="KW-1185">Reference proteome</keyword>
<dbReference type="OrthoDB" id="9809746at2"/>
<dbReference type="Pfam" id="PF08534">
    <property type="entry name" value="Redoxin"/>
    <property type="match status" value="1"/>
</dbReference>
<dbReference type="SUPFAM" id="SSF52833">
    <property type="entry name" value="Thioredoxin-like"/>
    <property type="match status" value="1"/>
</dbReference>
<gene>
    <name evidence="2" type="ORF">A6X21_03925</name>
</gene>